<dbReference type="InterPro" id="IPR023753">
    <property type="entry name" value="FAD/NAD-binding_dom"/>
</dbReference>
<dbReference type="PRINTS" id="PR00368">
    <property type="entry name" value="FADPNR"/>
</dbReference>
<dbReference type="Pfam" id="PF04173">
    <property type="entry name" value="DoxD"/>
    <property type="match status" value="1"/>
</dbReference>
<evidence type="ECO:0000259" key="9">
    <source>
        <dbReference type="Pfam" id="PF04173"/>
    </source>
</evidence>
<dbReference type="InterPro" id="IPR007301">
    <property type="entry name" value="DoxD"/>
</dbReference>
<evidence type="ECO:0000256" key="2">
    <source>
        <dbReference type="ARBA" id="ARBA00012637"/>
    </source>
</evidence>
<evidence type="ECO:0000256" key="4">
    <source>
        <dbReference type="ARBA" id="ARBA00022827"/>
    </source>
</evidence>
<feature type="transmembrane region" description="Helical" evidence="8">
    <location>
        <begin position="554"/>
        <end position="574"/>
    </location>
</feature>
<gene>
    <name evidence="11" type="ORF">SAMN02745176_01146</name>
</gene>
<feature type="domain" description="TQO small subunit DoxD" evidence="9">
    <location>
        <begin position="493"/>
        <end position="586"/>
    </location>
</feature>
<dbReference type="InterPro" id="IPR036188">
    <property type="entry name" value="FAD/NAD-bd_sf"/>
</dbReference>
<dbReference type="GO" id="GO:0050136">
    <property type="term" value="F:NADH dehydrogenase (quinone) (non-electrogenic) activity"/>
    <property type="evidence" value="ECO:0007669"/>
    <property type="project" value="UniProtKB-EC"/>
</dbReference>
<dbReference type="RefSeq" id="WP_073025278.1">
    <property type="nucleotide sequence ID" value="NZ_FQZS01000007.1"/>
</dbReference>
<comment type="similarity">
    <text evidence="1">Belongs to the NADH dehydrogenase family.</text>
</comment>
<keyword evidence="4" id="KW-0274">FAD</keyword>
<keyword evidence="8" id="KW-0472">Membrane</keyword>
<dbReference type="Proteomes" id="UP000184442">
    <property type="component" value="Unassembled WGS sequence"/>
</dbReference>
<dbReference type="EC" id="1.6.5.9" evidence="2"/>
<feature type="transmembrane region" description="Helical" evidence="8">
    <location>
        <begin position="371"/>
        <end position="395"/>
    </location>
</feature>
<dbReference type="OrthoDB" id="9781621at2"/>
<evidence type="ECO:0000256" key="3">
    <source>
        <dbReference type="ARBA" id="ARBA00022630"/>
    </source>
</evidence>
<dbReference type="STRING" id="1122184.SAMN02745176_01146"/>
<dbReference type="EMBL" id="FQZS01000007">
    <property type="protein sequence ID" value="SHI73519.1"/>
    <property type="molecule type" value="Genomic_DNA"/>
</dbReference>
<evidence type="ECO:0000256" key="5">
    <source>
        <dbReference type="ARBA" id="ARBA00023002"/>
    </source>
</evidence>
<dbReference type="InterPro" id="IPR045024">
    <property type="entry name" value="NDH-2"/>
</dbReference>
<feature type="domain" description="FAD/NAD(P)-binding" evidence="10">
    <location>
        <begin position="6"/>
        <end position="324"/>
    </location>
</feature>
<keyword evidence="6" id="KW-0520">NAD</keyword>
<dbReference type="PANTHER" id="PTHR43706:SF47">
    <property type="entry name" value="EXTERNAL NADH-UBIQUINONE OXIDOREDUCTASE 1, MITOCHONDRIAL-RELATED"/>
    <property type="match status" value="1"/>
</dbReference>
<keyword evidence="5" id="KW-0560">Oxidoreductase</keyword>
<evidence type="ECO:0000313" key="12">
    <source>
        <dbReference type="Proteomes" id="UP000184442"/>
    </source>
</evidence>
<comment type="catalytic activity">
    <reaction evidence="7">
        <text>a quinone + NADH + H(+) = a quinol + NAD(+)</text>
        <dbReference type="Rhea" id="RHEA:46160"/>
        <dbReference type="ChEBI" id="CHEBI:15378"/>
        <dbReference type="ChEBI" id="CHEBI:24646"/>
        <dbReference type="ChEBI" id="CHEBI:57540"/>
        <dbReference type="ChEBI" id="CHEBI:57945"/>
        <dbReference type="ChEBI" id="CHEBI:132124"/>
        <dbReference type="EC" id="1.6.5.9"/>
    </reaction>
</comment>
<name>A0A1M6DKF3_9FIRM</name>
<keyword evidence="8" id="KW-1133">Transmembrane helix</keyword>
<proteinExistence type="inferred from homology"/>
<protein>
    <recommendedName>
        <fullName evidence="2">NADH:ubiquinone reductase (non-electrogenic)</fullName>
        <ecNumber evidence="2">1.6.5.9</ecNumber>
    </recommendedName>
</protein>
<dbReference type="PANTHER" id="PTHR43706">
    <property type="entry name" value="NADH DEHYDROGENASE"/>
    <property type="match status" value="1"/>
</dbReference>
<evidence type="ECO:0000259" key="10">
    <source>
        <dbReference type="Pfam" id="PF07992"/>
    </source>
</evidence>
<dbReference type="Pfam" id="PF07992">
    <property type="entry name" value="Pyr_redox_2"/>
    <property type="match status" value="1"/>
</dbReference>
<reference evidence="11 12" key="1">
    <citation type="submission" date="2016-11" db="EMBL/GenBank/DDBJ databases">
        <authorList>
            <person name="Jaros S."/>
            <person name="Januszkiewicz K."/>
            <person name="Wedrychowicz H."/>
        </authorList>
    </citation>
    <scope>NUCLEOTIDE SEQUENCE [LARGE SCALE GENOMIC DNA]</scope>
    <source>
        <strain evidence="11 12">DSM 19022</strain>
    </source>
</reference>
<accession>A0A1M6DKF3</accession>
<evidence type="ECO:0000256" key="7">
    <source>
        <dbReference type="ARBA" id="ARBA00047599"/>
    </source>
</evidence>
<evidence type="ECO:0000256" key="8">
    <source>
        <dbReference type="SAM" id="Phobius"/>
    </source>
</evidence>
<dbReference type="Gene3D" id="3.50.50.100">
    <property type="match status" value="1"/>
</dbReference>
<dbReference type="AlphaFoldDB" id="A0A1M6DKF3"/>
<evidence type="ECO:0000256" key="6">
    <source>
        <dbReference type="ARBA" id="ARBA00023027"/>
    </source>
</evidence>
<sequence length="600" mass="66964">MEAKTKIVILGAGYAGVEAAKVLNKRFRNDDSVKITLIDRNPYHTLLTELHEIAGHRTEKESVMVDLYQVFKATKVELVTDEIVKVDKEKQLVISERTSYEYDYLVLGVGSEPAFFGVPGVKEHGFTIWSLKDALKIRHHIEDIFRRAREEKDPVKRKKLLTIVVAGSGFTGVEVVGELMEWKKLLCAQHDIPESEVSLYNIEAMPNILPILKPKMQEKAKRYMQKKGVKVLTGSAIVKATEDGIELKDGTKIDTETLIWTCGVQGNSFNMETGFTEGKRNRVQVNDFLQTADKDNIYAVGDNAYYEINGKPIPQIVETAIQSGACAAKNIIADIEKKEKQKFELKTHGFMVSVGSHYCVAELMGVQLSGFFAMLMKHLVNLHYLWGVGGIRLIWNYLRHEFFHMQDRRSFVGGHLSFRTQTLWLIPLRIYVGILWLIEGLNKVKDGWLEPGNIKIVQIAGGSGATQMAEATSSATTAAASGVTPILSAPPAIYQWFMDTVVAPNAMLFQTMVVITEIGIGLALIAGLFTFLASAASIGLAANFILSAMAGYDILWYVFAAIALMGGAGRSFGLDHYVIPWIKKWWANTNFARRHNLYFD</sequence>
<keyword evidence="12" id="KW-1185">Reference proteome</keyword>
<evidence type="ECO:0000313" key="11">
    <source>
        <dbReference type="EMBL" id="SHI73519.1"/>
    </source>
</evidence>
<keyword evidence="3" id="KW-0285">Flavoprotein</keyword>
<keyword evidence="8" id="KW-0812">Transmembrane</keyword>
<evidence type="ECO:0000256" key="1">
    <source>
        <dbReference type="ARBA" id="ARBA00005272"/>
    </source>
</evidence>
<organism evidence="11 12">
    <name type="scientific">Lutispora thermophila DSM 19022</name>
    <dbReference type="NCBI Taxonomy" id="1122184"/>
    <lineage>
        <taxon>Bacteria</taxon>
        <taxon>Bacillati</taxon>
        <taxon>Bacillota</taxon>
        <taxon>Clostridia</taxon>
        <taxon>Lutisporales</taxon>
        <taxon>Lutisporaceae</taxon>
        <taxon>Lutispora</taxon>
    </lineage>
</organism>
<feature type="transmembrane region" description="Helical" evidence="8">
    <location>
        <begin position="522"/>
        <end position="548"/>
    </location>
</feature>
<feature type="transmembrane region" description="Helical" evidence="8">
    <location>
        <begin position="416"/>
        <end position="438"/>
    </location>
</feature>
<dbReference type="SUPFAM" id="SSF51905">
    <property type="entry name" value="FAD/NAD(P)-binding domain"/>
    <property type="match status" value="1"/>
</dbReference>